<sequence length="348" mass="36609">MSRLPQDECAVSHDESAQIGRVPDRARRARLSLKLVFDQFECRGEASMLARIALGGIGLPTLMMAGVAPAGAQDGAALCQVGQKVEYAKSGRRYPGDVRGSDGGKCQVYAPDYMGMIDVDMADLRPFSGAPKGTGKPDVAAVGPAVALTARQISTMFDRDPTNAKAQLLGRKVRVTSEFWHLGSDSASIKSNIVQVAAKCRIEAADRQGWRSVPDGAQVTVEGTATDYGDTGIALQGCRLMRQGAAPVVAVGPASPPPGRYFCRSAGNGIGYLMLGAANYSVDGVAGAWRFDASTRRLGFVGGSYATWGWTGEWRTDPDGDGGPAEPRILLRDGKGLKVTCTPQPEGG</sequence>
<dbReference type="AlphaFoldDB" id="A0A9X2HVJ6"/>
<evidence type="ECO:0000313" key="2">
    <source>
        <dbReference type="Proteomes" id="UP001139486"/>
    </source>
</evidence>
<proteinExistence type="predicted"/>
<gene>
    <name evidence="1" type="ORF">M9979_05475</name>
</gene>
<dbReference type="EMBL" id="JAMLDY010000005">
    <property type="protein sequence ID" value="MCP3734328.1"/>
    <property type="molecule type" value="Genomic_DNA"/>
</dbReference>
<organism evidence="1 2">
    <name type="scientific">Sphingomonas liriopis</name>
    <dbReference type="NCBI Taxonomy" id="2949094"/>
    <lineage>
        <taxon>Bacteria</taxon>
        <taxon>Pseudomonadati</taxon>
        <taxon>Pseudomonadota</taxon>
        <taxon>Alphaproteobacteria</taxon>
        <taxon>Sphingomonadales</taxon>
        <taxon>Sphingomonadaceae</taxon>
        <taxon>Sphingomonas</taxon>
    </lineage>
</organism>
<protein>
    <submittedName>
        <fullName evidence="1">Uncharacterized protein</fullName>
    </submittedName>
</protein>
<reference evidence="1" key="1">
    <citation type="submission" date="2022-05" db="EMBL/GenBank/DDBJ databases">
        <title>Sphingomonas sp. strain RP10 Genome sequencing and assembly.</title>
        <authorList>
            <person name="Kim I."/>
        </authorList>
    </citation>
    <scope>NUCLEOTIDE SEQUENCE</scope>
    <source>
        <strain evidence="1">RP10</strain>
    </source>
</reference>
<name>A0A9X2HVJ6_9SPHN</name>
<evidence type="ECO:0000313" key="1">
    <source>
        <dbReference type="EMBL" id="MCP3734328.1"/>
    </source>
</evidence>
<dbReference type="RefSeq" id="WP_254288335.1">
    <property type="nucleotide sequence ID" value="NZ_JAMLDY010000005.1"/>
</dbReference>
<accession>A0A9X2HVJ6</accession>
<comment type="caution">
    <text evidence="1">The sequence shown here is derived from an EMBL/GenBank/DDBJ whole genome shotgun (WGS) entry which is preliminary data.</text>
</comment>
<keyword evidence="2" id="KW-1185">Reference proteome</keyword>
<dbReference type="Proteomes" id="UP001139486">
    <property type="component" value="Unassembled WGS sequence"/>
</dbReference>